<feature type="chain" id="PRO_5003954966" description="Lipoprotein" evidence="1">
    <location>
        <begin position="20"/>
        <end position="189"/>
    </location>
</feature>
<sequence length="189" mass="20813">MKMVLAVGLLLLCACGSGAISKQKKAAEKNTQHVAVPTDSALKGHSDRVNTASTAVEEPQINTAASGQHRAIAGKANHATTVNEETNDNEEEDFMTQTERKFFPKTLSLQTVYLETIRREKLDGAQYLLPQLPQKSQTIDFYRDGLVAISYKIMPREVEVELLYEGGATTLNLRRQNGGVIRTITYSAD</sequence>
<name>L1NCG9_9BACT</name>
<evidence type="ECO:0008006" key="4">
    <source>
        <dbReference type="Google" id="ProtNLM"/>
    </source>
</evidence>
<feature type="signal peptide" evidence="1">
    <location>
        <begin position="1"/>
        <end position="19"/>
    </location>
</feature>
<dbReference type="RefSeq" id="WP_009162346.1">
    <property type="nucleotide sequence ID" value="NZ_KB290994.1"/>
</dbReference>
<dbReference type="AlphaFoldDB" id="L1NCG9"/>
<protein>
    <recommendedName>
        <fullName evidence="4">Lipoprotein</fullName>
    </recommendedName>
</protein>
<dbReference type="HOGENOM" id="CLU_1433318_0_0_10"/>
<keyword evidence="3" id="KW-1185">Reference proteome</keyword>
<keyword evidence="1" id="KW-0732">Signal</keyword>
<evidence type="ECO:0000313" key="2">
    <source>
        <dbReference type="EMBL" id="EKY01021.1"/>
    </source>
</evidence>
<accession>L1NCG9</accession>
<comment type="caution">
    <text evidence="2">The sequence shown here is derived from an EMBL/GenBank/DDBJ whole genome shotgun (WGS) entry which is preliminary data.</text>
</comment>
<gene>
    <name evidence="2" type="ORF">HMPREF9151_01130</name>
</gene>
<dbReference type="STRING" id="1127699.HMPREF9151_01130"/>
<dbReference type="PROSITE" id="PS51257">
    <property type="entry name" value="PROKAR_LIPOPROTEIN"/>
    <property type="match status" value="1"/>
</dbReference>
<dbReference type="PATRIC" id="fig|1127699.3.peg.1044"/>
<dbReference type="EMBL" id="AMEP01000079">
    <property type="protein sequence ID" value="EKY01021.1"/>
    <property type="molecule type" value="Genomic_DNA"/>
</dbReference>
<proteinExistence type="predicted"/>
<organism evidence="2 3">
    <name type="scientific">Hoylesella saccharolytica F0055</name>
    <dbReference type="NCBI Taxonomy" id="1127699"/>
    <lineage>
        <taxon>Bacteria</taxon>
        <taxon>Pseudomonadati</taxon>
        <taxon>Bacteroidota</taxon>
        <taxon>Bacteroidia</taxon>
        <taxon>Bacteroidales</taxon>
        <taxon>Prevotellaceae</taxon>
        <taxon>Hoylesella</taxon>
    </lineage>
</organism>
<evidence type="ECO:0000256" key="1">
    <source>
        <dbReference type="SAM" id="SignalP"/>
    </source>
</evidence>
<dbReference type="Proteomes" id="UP000010433">
    <property type="component" value="Unassembled WGS sequence"/>
</dbReference>
<reference evidence="2 3" key="1">
    <citation type="submission" date="2012-05" db="EMBL/GenBank/DDBJ databases">
        <authorList>
            <person name="Weinstock G."/>
            <person name="Sodergren E."/>
            <person name="Lobos E.A."/>
            <person name="Fulton L."/>
            <person name="Fulton R."/>
            <person name="Courtney L."/>
            <person name="Fronick C."/>
            <person name="O'Laughlin M."/>
            <person name="Godfrey J."/>
            <person name="Wilson R.M."/>
            <person name="Miner T."/>
            <person name="Farmer C."/>
            <person name="Delehaunty K."/>
            <person name="Cordes M."/>
            <person name="Minx P."/>
            <person name="Tomlinson C."/>
            <person name="Chen J."/>
            <person name="Wollam A."/>
            <person name="Pepin K.H."/>
            <person name="Bhonagiri V."/>
            <person name="Zhang X."/>
            <person name="Suruliraj S."/>
            <person name="Warren W."/>
            <person name="Mitreva M."/>
            <person name="Mardis E.R."/>
            <person name="Wilson R.K."/>
        </authorList>
    </citation>
    <scope>NUCLEOTIDE SEQUENCE [LARGE SCALE GENOMIC DNA]</scope>
    <source>
        <strain evidence="2 3">F0055</strain>
    </source>
</reference>
<evidence type="ECO:0000313" key="3">
    <source>
        <dbReference type="Proteomes" id="UP000010433"/>
    </source>
</evidence>